<name>M2XSA3_9PSEU</name>
<evidence type="ECO:0000313" key="4">
    <source>
        <dbReference type="Proteomes" id="UP000054226"/>
    </source>
</evidence>
<keyword evidence="2" id="KW-0812">Transmembrane</keyword>
<feature type="region of interest" description="Disordered" evidence="1">
    <location>
        <begin position="53"/>
        <end position="72"/>
    </location>
</feature>
<sequence length="72" mass="7942">MATLLANGAVRAYFFAEVDGEALVMGDEVAFVLFVMTLSALVLSVLRPTSDWLEGKRSDDEEPSKHDRLPGW</sequence>
<gene>
    <name evidence="3" type="ORF">H074_04619</name>
</gene>
<dbReference type="PATRIC" id="fig|1284240.4.peg.928"/>
<dbReference type="EMBL" id="AOHO01000026">
    <property type="protein sequence ID" value="EME63871.1"/>
    <property type="molecule type" value="Genomic_DNA"/>
</dbReference>
<feature type="transmembrane region" description="Helical" evidence="2">
    <location>
        <begin position="29"/>
        <end position="46"/>
    </location>
</feature>
<keyword evidence="2" id="KW-0472">Membrane</keyword>
<dbReference type="RefSeq" id="WP_007028862.1">
    <property type="nucleotide sequence ID" value="NZ_AOHO01000026.1"/>
</dbReference>
<protein>
    <submittedName>
        <fullName evidence="3">Uncharacterized protein</fullName>
    </submittedName>
</protein>
<keyword evidence="4" id="KW-1185">Reference proteome</keyword>
<dbReference type="AlphaFoldDB" id="M2XSA3"/>
<evidence type="ECO:0000256" key="1">
    <source>
        <dbReference type="SAM" id="MobiDB-lite"/>
    </source>
</evidence>
<evidence type="ECO:0000256" key="2">
    <source>
        <dbReference type="SAM" id="Phobius"/>
    </source>
</evidence>
<dbReference type="Proteomes" id="UP000054226">
    <property type="component" value="Unassembled WGS sequence"/>
</dbReference>
<accession>M2XSA3</accession>
<reference evidence="3 4" key="1">
    <citation type="journal article" date="2013" name="Genome Announc.">
        <title>Draft Genome Sequence of Amycolatopsis decaplanina Strain DSM 44594T.</title>
        <authorList>
            <person name="Kaur N."/>
            <person name="Kumar S."/>
            <person name="Bala M."/>
            <person name="Raghava G.P."/>
            <person name="Mayilraj S."/>
        </authorList>
    </citation>
    <scope>NUCLEOTIDE SEQUENCE [LARGE SCALE GENOMIC DNA]</scope>
    <source>
        <strain evidence="3 4">DSM 44594</strain>
    </source>
</reference>
<proteinExistence type="predicted"/>
<comment type="caution">
    <text evidence="3">The sequence shown here is derived from an EMBL/GenBank/DDBJ whole genome shotgun (WGS) entry which is preliminary data.</text>
</comment>
<organism evidence="3 4">
    <name type="scientific">Amycolatopsis decaplanina DSM 44594</name>
    <dbReference type="NCBI Taxonomy" id="1284240"/>
    <lineage>
        <taxon>Bacteria</taxon>
        <taxon>Bacillati</taxon>
        <taxon>Actinomycetota</taxon>
        <taxon>Actinomycetes</taxon>
        <taxon>Pseudonocardiales</taxon>
        <taxon>Pseudonocardiaceae</taxon>
        <taxon>Amycolatopsis</taxon>
    </lineage>
</organism>
<evidence type="ECO:0000313" key="3">
    <source>
        <dbReference type="EMBL" id="EME63871.1"/>
    </source>
</evidence>
<keyword evidence="2" id="KW-1133">Transmembrane helix</keyword>